<evidence type="ECO:0000256" key="6">
    <source>
        <dbReference type="SAM" id="Phobius"/>
    </source>
</evidence>
<protein>
    <submittedName>
        <fullName evidence="8">Killer cell lectin like receptor G2</fullName>
    </submittedName>
</protein>
<keyword evidence="9" id="KW-1185">Reference proteome</keyword>
<evidence type="ECO:0000256" key="2">
    <source>
        <dbReference type="ARBA" id="ARBA00022692"/>
    </source>
</evidence>
<evidence type="ECO:0000256" key="4">
    <source>
        <dbReference type="ARBA" id="ARBA00023136"/>
    </source>
</evidence>
<evidence type="ECO:0000313" key="8">
    <source>
        <dbReference type="Ensembl" id="ENSMICP00000022234.2"/>
    </source>
</evidence>
<evidence type="ECO:0000313" key="9">
    <source>
        <dbReference type="Proteomes" id="UP000694394"/>
    </source>
</evidence>
<dbReference type="SMART" id="SM00034">
    <property type="entry name" value="CLECT"/>
    <property type="match status" value="1"/>
</dbReference>
<feature type="region of interest" description="Disordered" evidence="5">
    <location>
        <begin position="1"/>
        <end position="114"/>
    </location>
</feature>
<reference evidence="8" key="2">
    <citation type="submission" date="2025-08" db="UniProtKB">
        <authorList>
            <consortium name="Ensembl"/>
        </authorList>
    </citation>
    <scope>IDENTIFICATION</scope>
</reference>
<feature type="compositionally biased region" description="Low complexity" evidence="5">
    <location>
        <begin position="7"/>
        <end position="21"/>
    </location>
</feature>
<dbReference type="EMBL" id="ABDC03015165">
    <property type="status" value="NOT_ANNOTATED_CDS"/>
    <property type="molecule type" value="Genomic_DNA"/>
</dbReference>
<keyword evidence="4 6" id="KW-0472">Membrane</keyword>
<evidence type="ECO:0000256" key="5">
    <source>
        <dbReference type="SAM" id="MobiDB-lite"/>
    </source>
</evidence>
<name>A0A8C5VJD7_MICMU</name>
<proteinExistence type="predicted"/>
<dbReference type="Proteomes" id="UP000694394">
    <property type="component" value="Chromosome 11"/>
</dbReference>
<dbReference type="Ensembl" id="ENSMICT00000052301.2">
    <property type="protein sequence ID" value="ENSMICP00000022234.2"/>
    <property type="gene ID" value="ENSMICG00000028565.2"/>
</dbReference>
<feature type="region of interest" description="Disordered" evidence="5">
    <location>
        <begin position="172"/>
        <end position="207"/>
    </location>
</feature>
<reference evidence="8" key="3">
    <citation type="submission" date="2025-09" db="UniProtKB">
        <authorList>
            <consortium name="Ensembl"/>
        </authorList>
    </citation>
    <scope>IDENTIFICATION</scope>
</reference>
<keyword evidence="2 6" id="KW-0812">Transmembrane</keyword>
<dbReference type="SUPFAM" id="SSF56436">
    <property type="entry name" value="C-type lectin-like"/>
    <property type="match status" value="1"/>
</dbReference>
<dbReference type="PANTHER" id="PTHR47606:SF1">
    <property type="entry name" value="KILLER CELL LECTIN-LIKE RECEPTOR SUBFAMILY G MEMBER 2"/>
    <property type="match status" value="1"/>
</dbReference>
<keyword evidence="3" id="KW-0430">Lectin</keyword>
<gene>
    <name evidence="8" type="primary">KLRG2</name>
</gene>
<accession>A0A8C5VJD7</accession>
<sequence>MERAREAPAGGPAGAELPAEPAESRVPELQQPQVPAEAQQLESPDGSPSLARTARDAAGAGPDAPGEKKPSPPRPGLLRVPPLSLGYGPPSPGPASAEQLRNGEAPGPAPGAWAPVELQVDVRVKPVGAAGGSRAPSPAPSTRFLTVPVPESPGFSRHASPAHPLLQRAPSLSGTWGRGSPLAAAGTDSGRDAEGRASPAEGSAGSPTCRCRCKELGLEREDAVLLHPGDKKLPRAIGLIGLPMYLKSLRWALAVMAVLLAVSAVAIVALASRAGVRCQPCPQGWMWSEEHCYYLSAEAKAWEASRAFCAAHGATLPLLSHTQDFLSRHPVTKYSWVGAQRGPQGWHWIDGSPLPPQLLAEDDEDNPDLSCGGLEEGKLVAMDCSSPRPWVCAKGTQ</sequence>
<dbReference type="InterPro" id="IPR033992">
    <property type="entry name" value="NKR-like_CTLD"/>
</dbReference>
<dbReference type="GeneTree" id="ENSGT00940000162997"/>
<feature type="domain" description="C-type lectin" evidence="7">
    <location>
        <begin position="288"/>
        <end position="393"/>
    </location>
</feature>
<keyword evidence="6" id="KW-1133">Transmembrane helix</keyword>
<dbReference type="GO" id="GO:0030246">
    <property type="term" value="F:carbohydrate binding"/>
    <property type="evidence" value="ECO:0007669"/>
    <property type="project" value="UniProtKB-KW"/>
</dbReference>
<dbReference type="InterPro" id="IPR016187">
    <property type="entry name" value="CTDL_fold"/>
</dbReference>
<dbReference type="Gene3D" id="3.10.100.10">
    <property type="entry name" value="Mannose-Binding Protein A, subunit A"/>
    <property type="match status" value="1"/>
</dbReference>
<feature type="transmembrane region" description="Helical" evidence="6">
    <location>
        <begin position="251"/>
        <end position="271"/>
    </location>
</feature>
<dbReference type="GO" id="GO:0016020">
    <property type="term" value="C:membrane"/>
    <property type="evidence" value="ECO:0007669"/>
    <property type="project" value="UniProtKB-SubCell"/>
</dbReference>
<comment type="subcellular location">
    <subcellularLocation>
        <location evidence="1">Membrane</location>
        <topology evidence="1">Single-pass membrane protein</topology>
    </subcellularLocation>
</comment>
<dbReference type="PROSITE" id="PS50041">
    <property type="entry name" value="C_TYPE_LECTIN_2"/>
    <property type="match status" value="1"/>
</dbReference>
<dbReference type="AlphaFoldDB" id="A0A8C5VJD7"/>
<dbReference type="CDD" id="cd03593">
    <property type="entry name" value="CLECT_NK_receptors_like"/>
    <property type="match status" value="1"/>
</dbReference>
<dbReference type="PANTHER" id="PTHR47606">
    <property type="entry name" value="KILLER CELL LECTIN-LIKE RECEPTOR SUBFAMILY G MEMBER 2"/>
    <property type="match status" value="1"/>
</dbReference>
<feature type="compositionally biased region" description="Low complexity" evidence="5">
    <location>
        <begin position="76"/>
        <end position="88"/>
    </location>
</feature>
<evidence type="ECO:0000256" key="3">
    <source>
        <dbReference type="ARBA" id="ARBA00022734"/>
    </source>
</evidence>
<reference evidence="8" key="1">
    <citation type="submission" date="2016-12" db="EMBL/GenBank/DDBJ databases">
        <title>Mouse lemur reference genome and diversity panel.</title>
        <authorList>
            <person name="Harris R."/>
            <person name="Larsen P."/>
            <person name="Liu Y."/>
            <person name="Hughes D.S."/>
            <person name="Murali S."/>
            <person name="Raveendran M."/>
            <person name="Korchina V."/>
            <person name="Wang M."/>
            <person name="Jhangiani S."/>
            <person name="Bandaranaike D."/>
            <person name="Bellair M."/>
            <person name="Blankenburg K."/>
            <person name="Chao H."/>
            <person name="Dahdouli M."/>
            <person name="Dinh H."/>
            <person name="Doddapaneni H."/>
            <person name="English A."/>
            <person name="Firestine M."/>
            <person name="Gnanaolivu R."/>
            <person name="Gross S."/>
            <person name="Hernandez B."/>
            <person name="Javaid M."/>
            <person name="Jayaseelan J."/>
            <person name="Jones J."/>
            <person name="Khan Z."/>
            <person name="Kovar C."/>
            <person name="Kurapati P."/>
            <person name="Le B."/>
            <person name="Lee S."/>
            <person name="Li M."/>
            <person name="Mathew T."/>
            <person name="Narasimhan A."/>
            <person name="Ngo D."/>
            <person name="Nguyen L."/>
            <person name="Okwuonu G."/>
            <person name="Ongeri F."/>
            <person name="Osuji N."/>
            <person name="Pu L.-L."/>
            <person name="Puazo M."/>
            <person name="Quiroz J."/>
            <person name="Raj R."/>
            <person name="Rajbhandari K."/>
            <person name="Reid J.G."/>
            <person name="Santibanez J."/>
            <person name="Sexton D."/>
            <person name="Skinner E."/>
            <person name="Vee V."/>
            <person name="Weissenberger G."/>
            <person name="Wu Y."/>
            <person name="Xin Y."/>
            <person name="Han Y."/>
            <person name="Campbell C."/>
            <person name="Brown A."/>
            <person name="Sullivan B."/>
            <person name="Shelton J."/>
            <person name="Brown S."/>
            <person name="Dudchenko O."/>
            <person name="Machol I."/>
            <person name="Durand N."/>
            <person name="Shamim M."/>
            <person name="Lieberman A."/>
            <person name="Muzny D.M."/>
            <person name="Richards S."/>
            <person name="Yoder A."/>
            <person name="Worley K.C."/>
            <person name="Rogers J."/>
            <person name="Gibbs R.A."/>
        </authorList>
    </citation>
    <scope>NUCLEOTIDE SEQUENCE [LARGE SCALE GENOMIC DNA]</scope>
</reference>
<evidence type="ECO:0000259" key="7">
    <source>
        <dbReference type="PROSITE" id="PS50041"/>
    </source>
</evidence>
<dbReference type="InterPro" id="IPR001304">
    <property type="entry name" value="C-type_lectin-like"/>
</dbReference>
<dbReference type="Pfam" id="PF00059">
    <property type="entry name" value="Lectin_C"/>
    <property type="match status" value="1"/>
</dbReference>
<evidence type="ECO:0000256" key="1">
    <source>
        <dbReference type="ARBA" id="ARBA00004167"/>
    </source>
</evidence>
<organism evidence="8 9">
    <name type="scientific">Microcebus murinus</name>
    <name type="common">Gray mouse lemur</name>
    <name type="synonym">Lemur murinus</name>
    <dbReference type="NCBI Taxonomy" id="30608"/>
    <lineage>
        <taxon>Eukaryota</taxon>
        <taxon>Metazoa</taxon>
        <taxon>Chordata</taxon>
        <taxon>Craniata</taxon>
        <taxon>Vertebrata</taxon>
        <taxon>Euteleostomi</taxon>
        <taxon>Mammalia</taxon>
        <taxon>Eutheria</taxon>
        <taxon>Euarchontoglires</taxon>
        <taxon>Primates</taxon>
        <taxon>Strepsirrhini</taxon>
        <taxon>Lemuriformes</taxon>
        <taxon>Cheirogaleidae</taxon>
        <taxon>Microcebus</taxon>
    </lineage>
</organism>
<dbReference type="InterPro" id="IPR016186">
    <property type="entry name" value="C-type_lectin-like/link_sf"/>
</dbReference>
<dbReference type="InterPro" id="IPR043318">
    <property type="entry name" value="KLRG2"/>
</dbReference>